<feature type="signal peptide" evidence="1">
    <location>
        <begin position="1"/>
        <end position="23"/>
    </location>
</feature>
<evidence type="ECO:0008006" key="4">
    <source>
        <dbReference type="Google" id="ProtNLM"/>
    </source>
</evidence>
<dbReference type="PROSITE" id="PS51257">
    <property type="entry name" value="PROKAR_LIPOPROTEIN"/>
    <property type="match status" value="1"/>
</dbReference>
<dbReference type="Proteomes" id="UP001171916">
    <property type="component" value="Unassembled WGS sequence"/>
</dbReference>
<protein>
    <recommendedName>
        <fullName evidence="4">Viral A-type inclusion protein</fullName>
    </recommendedName>
</protein>
<evidence type="ECO:0000256" key="1">
    <source>
        <dbReference type="SAM" id="SignalP"/>
    </source>
</evidence>
<feature type="chain" id="PRO_5047413527" description="Viral A-type inclusion protein" evidence="1">
    <location>
        <begin position="24"/>
        <end position="140"/>
    </location>
</feature>
<gene>
    <name evidence="2" type="ORF">QVH07_15355</name>
</gene>
<keyword evidence="1" id="KW-0732">Signal</keyword>
<sequence>MKFSTGFLFVAMIFLSFACGPNAKEENQKLRDEIIAVHDEVMPLMGELKSLEKEANSKIEELEAAEMPDSTKITDLKALAYDLNQAYEGMFVWMRQYEVEDGDLTDEEVKAYLDDQMIQVNKVNDDIKAAMDKAEVLLSN</sequence>
<reference evidence="2" key="1">
    <citation type="submission" date="2023-06" db="EMBL/GenBank/DDBJ databases">
        <title>Robiginitalea aurantiacus sp. nov. and Algoriphagus sediminis sp. nov., isolated from coastal sediment.</title>
        <authorList>
            <person name="Zhou Z.Y."/>
            <person name="An J."/>
            <person name="Jia Y.W."/>
            <person name="Du Z.J."/>
        </authorList>
    </citation>
    <scope>NUCLEOTIDE SEQUENCE</scope>
    <source>
        <strain evidence="2">C2-7</strain>
    </source>
</reference>
<evidence type="ECO:0000313" key="3">
    <source>
        <dbReference type="Proteomes" id="UP001171916"/>
    </source>
</evidence>
<dbReference type="RefSeq" id="WP_290002104.1">
    <property type="nucleotide sequence ID" value="NZ_JAUEPH010000007.1"/>
</dbReference>
<evidence type="ECO:0000313" key="2">
    <source>
        <dbReference type="EMBL" id="MDN3205537.1"/>
    </source>
</evidence>
<accession>A0ABT7YG81</accession>
<proteinExistence type="predicted"/>
<comment type="caution">
    <text evidence="2">The sequence shown here is derived from an EMBL/GenBank/DDBJ whole genome shotgun (WGS) entry which is preliminary data.</text>
</comment>
<organism evidence="2 3">
    <name type="scientific">Algoriphagus sediminis</name>
    <dbReference type="NCBI Taxonomy" id="3057113"/>
    <lineage>
        <taxon>Bacteria</taxon>
        <taxon>Pseudomonadati</taxon>
        <taxon>Bacteroidota</taxon>
        <taxon>Cytophagia</taxon>
        <taxon>Cytophagales</taxon>
        <taxon>Cyclobacteriaceae</taxon>
        <taxon>Algoriphagus</taxon>
    </lineage>
</organism>
<keyword evidence="3" id="KW-1185">Reference proteome</keyword>
<name>A0ABT7YG81_9BACT</name>
<dbReference type="EMBL" id="JAUEPH010000007">
    <property type="protein sequence ID" value="MDN3205537.1"/>
    <property type="molecule type" value="Genomic_DNA"/>
</dbReference>